<organism evidence="3">
    <name type="scientific">Rhodosorus marinus</name>
    <dbReference type="NCBI Taxonomy" id="101924"/>
    <lineage>
        <taxon>Eukaryota</taxon>
        <taxon>Rhodophyta</taxon>
        <taxon>Stylonematophyceae</taxon>
        <taxon>Stylonematales</taxon>
        <taxon>Stylonemataceae</taxon>
        <taxon>Rhodosorus</taxon>
    </lineage>
</organism>
<evidence type="ECO:0000259" key="1">
    <source>
        <dbReference type="Pfam" id="PF08547"/>
    </source>
</evidence>
<gene>
    <name evidence="3" type="ORF">RMAR0315_LOCUS43</name>
</gene>
<dbReference type="Pfam" id="PF13460">
    <property type="entry name" value="NAD_binding_10"/>
    <property type="match status" value="2"/>
</dbReference>
<dbReference type="Gene3D" id="3.40.50.720">
    <property type="entry name" value="NAD(P)-binding Rossmann-like Domain"/>
    <property type="match status" value="2"/>
</dbReference>
<dbReference type="InterPro" id="IPR008979">
    <property type="entry name" value="Galactose-bd-like_sf"/>
</dbReference>
<feature type="domain" description="NAD(P)-binding" evidence="2">
    <location>
        <begin position="327"/>
        <end position="428"/>
    </location>
</feature>
<feature type="domain" description="NAD(P)-binding" evidence="2">
    <location>
        <begin position="33"/>
        <end position="117"/>
    </location>
</feature>
<dbReference type="Pfam" id="PF08547">
    <property type="entry name" value="CIA30"/>
    <property type="match status" value="1"/>
</dbReference>
<dbReference type="InterPro" id="IPR036291">
    <property type="entry name" value="NAD(P)-bd_dom_sf"/>
</dbReference>
<evidence type="ECO:0000313" key="3">
    <source>
        <dbReference type="EMBL" id="CAD8389219.1"/>
    </source>
</evidence>
<sequence>MAFLGLGCGAQRSRRWSVRCLAEERNKSVLVVGASGKLGRLVVAELLQRKMSVIGLARDPGRAKEVGLSEDREGLDMRFGTFEDGSAVEAVDAVKEDVGAVIWAAGPSRTSPSAIIDNQAVTEVAGMFKDLLAGRDDFLFDFERSSSVESFRPVDDVVMGGVSRSTIQSTSEGNEQYARFKGNVSFDNDGGFCAIRNDLSPPIDLSKWSGIVLQVRGDGKRYKMSIKVDEEMEFNYQAKFTTSARSTGQPWETLRIPFSRFMPMKRGRLQLSSPAERLFNVNLDPSKVVSVGFLRSSIEGGSRNPEFETGPFRLDVRKIGIYKAVPPRFVLLSSAAVTRPFWSKEKKAQYASSYDIPIVQLNPGNVLVEKFNGEQQVRKSGIPYAIIRYTGLNDDQPDGSVILDQGDTLVGRINRKDGAKLAVDVLMDGDAYYKTFETMTITKPLRASSVQSLGLLSLDVVDTAPS</sequence>
<evidence type="ECO:0000259" key="2">
    <source>
        <dbReference type="Pfam" id="PF13460"/>
    </source>
</evidence>
<dbReference type="AlphaFoldDB" id="A0A7S0FXR3"/>
<reference evidence="3" key="1">
    <citation type="submission" date="2021-01" db="EMBL/GenBank/DDBJ databases">
        <authorList>
            <person name="Corre E."/>
            <person name="Pelletier E."/>
            <person name="Niang G."/>
            <person name="Scheremetjew M."/>
            <person name="Finn R."/>
            <person name="Kale V."/>
            <person name="Holt S."/>
            <person name="Cochrane G."/>
            <person name="Meng A."/>
            <person name="Brown T."/>
            <person name="Cohen L."/>
        </authorList>
    </citation>
    <scope>NUCLEOTIDE SEQUENCE</scope>
    <source>
        <strain evidence="3">UTEX LB 2760</strain>
    </source>
</reference>
<dbReference type="InterPro" id="IPR016040">
    <property type="entry name" value="NAD(P)-bd_dom"/>
</dbReference>
<evidence type="ECO:0008006" key="4">
    <source>
        <dbReference type="Google" id="ProtNLM"/>
    </source>
</evidence>
<dbReference type="InterPro" id="IPR013857">
    <property type="entry name" value="NADH-UbQ_OxRdtase-assoc_prot30"/>
</dbReference>
<feature type="domain" description="NADH:ubiquinone oxidoreductase intermediate-associated protein 30" evidence="1">
    <location>
        <begin position="140"/>
        <end position="316"/>
    </location>
</feature>
<proteinExistence type="predicted"/>
<protein>
    <recommendedName>
        <fullName evidence="4">NADH:ubiquinone oxidoreductase intermediate-associated protein 30 domain-containing protein</fullName>
    </recommendedName>
</protein>
<dbReference type="PANTHER" id="PTHR15020">
    <property type="entry name" value="FLAVIN REDUCTASE-RELATED"/>
    <property type="match status" value="1"/>
</dbReference>
<name>A0A7S0FXR3_9RHOD</name>
<dbReference type="PANTHER" id="PTHR15020:SF50">
    <property type="entry name" value="UPF0659 PROTEIN YMR090W"/>
    <property type="match status" value="1"/>
</dbReference>
<dbReference type="SUPFAM" id="SSF49785">
    <property type="entry name" value="Galactose-binding domain-like"/>
    <property type="match status" value="1"/>
</dbReference>
<dbReference type="EMBL" id="HBEK01000091">
    <property type="protein sequence ID" value="CAD8389219.1"/>
    <property type="molecule type" value="Transcribed_RNA"/>
</dbReference>
<accession>A0A7S0FXR3</accession>
<dbReference type="SUPFAM" id="SSF51735">
    <property type="entry name" value="NAD(P)-binding Rossmann-fold domains"/>
    <property type="match status" value="1"/>
</dbReference>